<dbReference type="Proteomes" id="UP000746584">
    <property type="component" value="Unassembled WGS sequence"/>
</dbReference>
<evidence type="ECO:0000256" key="1">
    <source>
        <dbReference type="SAM" id="MobiDB-lite"/>
    </source>
</evidence>
<feature type="region of interest" description="Disordered" evidence="1">
    <location>
        <begin position="1"/>
        <end position="60"/>
    </location>
</feature>
<organism evidence="2 3">
    <name type="scientific">Curtobacterium luteum</name>
    <dbReference type="NCBI Taxonomy" id="33881"/>
    <lineage>
        <taxon>Bacteria</taxon>
        <taxon>Bacillati</taxon>
        <taxon>Actinomycetota</taxon>
        <taxon>Actinomycetes</taxon>
        <taxon>Micrococcales</taxon>
        <taxon>Microbacteriaceae</taxon>
        <taxon>Curtobacterium</taxon>
    </lineage>
</organism>
<keyword evidence="3" id="KW-1185">Reference proteome</keyword>
<name>A0ABS2RW12_9MICO</name>
<dbReference type="EMBL" id="JAFBCG010000001">
    <property type="protein sequence ID" value="MBM7802848.1"/>
    <property type="molecule type" value="Genomic_DNA"/>
</dbReference>
<evidence type="ECO:0000313" key="2">
    <source>
        <dbReference type="EMBL" id="MBM7802848.1"/>
    </source>
</evidence>
<proteinExistence type="predicted"/>
<evidence type="ECO:0000313" key="3">
    <source>
        <dbReference type="Proteomes" id="UP000746584"/>
    </source>
</evidence>
<comment type="caution">
    <text evidence="2">The sequence shown here is derived from an EMBL/GenBank/DDBJ whole genome shotgun (WGS) entry which is preliminary data.</text>
</comment>
<reference evidence="2 3" key="1">
    <citation type="submission" date="2021-01" db="EMBL/GenBank/DDBJ databases">
        <title>Sequencing the genomes of 1000 actinobacteria strains.</title>
        <authorList>
            <person name="Klenk H.-P."/>
        </authorList>
    </citation>
    <scope>NUCLEOTIDE SEQUENCE [LARGE SCALE GENOMIC DNA]</scope>
    <source>
        <strain evidence="2 3">DSM 20542</strain>
    </source>
</reference>
<protein>
    <submittedName>
        <fullName evidence="2">Uncharacterized protein</fullName>
    </submittedName>
</protein>
<gene>
    <name evidence="2" type="ORF">JOE58_002099</name>
</gene>
<dbReference type="RefSeq" id="WP_022903501.1">
    <property type="nucleotide sequence ID" value="NZ_BMOI01000007.1"/>
</dbReference>
<accession>A0ABS2RW12</accession>
<sequence length="60" mass="5808">MTARTAQHGSNLGGGSGSGAAEQRGVGRGGAPGRRADRAAARAEPAPTTSTSAIVVLGYD</sequence>